<evidence type="ECO:0000256" key="2">
    <source>
        <dbReference type="ARBA" id="ARBA00022741"/>
    </source>
</evidence>
<dbReference type="PROSITE" id="PS00211">
    <property type="entry name" value="ABC_TRANSPORTER_1"/>
    <property type="match status" value="1"/>
</dbReference>
<evidence type="ECO:0000313" key="5">
    <source>
        <dbReference type="EMBL" id="NJI02955.1"/>
    </source>
</evidence>
<evidence type="ECO:0000313" key="7">
    <source>
        <dbReference type="Proteomes" id="UP000195208"/>
    </source>
</evidence>
<dbReference type="PROSITE" id="PS50893">
    <property type="entry name" value="ABC_TRANSPORTER_2"/>
    <property type="match status" value="1"/>
</dbReference>
<dbReference type="PANTHER" id="PTHR43423">
    <property type="entry name" value="ABC TRANSPORTER I FAMILY MEMBER 17"/>
    <property type="match status" value="1"/>
</dbReference>
<accession>A0A085UF46</accession>
<dbReference type="GO" id="GO:0016887">
    <property type="term" value="F:ATP hydrolysis activity"/>
    <property type="evidence" value="ECO:0007669"/>
    <property type="project" value="InterPro"/>
</dbReference>
<dbReference type="InterPro" id="IPR003593">
    <property type="entry name" value="AAA+_ATPase"/>
</dbReference>
<gene>
    <name evidence="6" type="ORF">B9M88_11105</name>
    <name evidence="5" type="ORF">GLV84_08965</name>
</gene>
<comment type="caution">
    <text evidence="5">The sequence shown here is derived from an EMBL/GenBank/DDBJ whole genome shotgun (WGS) entry which is preliminary data.</text>
</comment>
<evidence type="ECO:0000256" key="1">
    <source>
        <dbReference type="ARBA" id="ARBA00022448"/>
    </source>
</evidence>
<evidence type="ECO:0000256" key="3">
    <source>
        <dbReference type="ARBA" id="ARBA00022840"/>
    </source>
</evidence>
<feature type="domain" description="ABC transporter" evidence="4">
    <location>
        <begin position="2"/>
        <end position="215"/>
    </location>
</feature>
<protein>
    <submittedName>
        <fullName evidence="5">ATP-binding cassette domain-containing protein</fullName>
    </submittedName>
    <submittedName>
        <fullName evidence="6">Methionine ABC transporter ATP-binding protein</fullName>
    </submittedName>
</protein>
<dbReference type="eggNOG" id="COG4619">
    <property type="taxonomic scope" value="Bacteria"/>
</dbReference>
<proteinExistence type="predicted"/>
<dbReference type="PANTHER" id="PTHR43423:SF1">
    <property type="entry name" value="ABC TRANSPORTER I FAMILY MEMBER 17"/>
    <property type="match status" value="1"/>
</dbReference>
<dbReference type="AlphaFoldDB" id="A0A085UF46"/>
<reference evidence="6 7" key="1">
    <citation type="submission" date="2017-04" db="EMBL/GenBank/DDBJ databases">
        <title>Staphylococcus agnetis, a potential pathogen in the broiler production.</title>
        <authorList>
            <person name="Poulsen L."/>
        </authorList>
    </citation>
    <scope>NUCLEOTIDE SEQUENCE [LARGE SCALE GENOMIC DNA]</scope>
    <source>
        <strain evidence="6 7">723_310714_2_2_spleen</strain>
    </source>
</reference>
<dbReference type="EMBL" id="NEFX01000023">
    <property type="protein sequence ID" value="OTW30184.1"/>
    <property type="molecule type" value="Genomic_DNA"/>
</dbReference>
<dbReference type="Proteomes" id="UP000195208">
    <property type="component" value="Unassembled WGS sequence"/>
</dbReference>
<reference evidence="5" key="2">
    <citation type="submission" date="2019-11" db="EMBL/GenBank/DDBJ databases">
        <title>Whole genome comparisons of Staphylococcus agnetis isolates from cattle and chickens.</title>
        <authorList>
            <person name="Rhoads D."/>
            <person name="Shwani A."/>
            <person name="Adkins P."/>
            <person name="Calcutt M."/>
            <person name="Middleton J."/>
        </authorList>
    </citation>
    <scope>NUCLEOTIDE SEQUENCE</scope>
    <source>
        <strain evidence="5">1387</strain>
    </source>
</reference>
<dbReference type="KEGG" id="sagq:EP23_01270"/>
<evidence type="ECO:0000313" key="8">
    <source>
        <dbReference type="Proteomes" id="UP000646308"/>
    </source>
</evidence>
<evidence type="ECO:0000313" key="6">
    <source>
        <dbReference type="EMBL" id="OTW30184.1"/>
    </source>
</evidence>
<keyword evidence="3 5" id="KW-0067">ATP-binding</keyword>
<dbReference type="OrthoDB" id="9785080at2"/>
<dbReference type="Proteomes" id="UP000646308">
    <property type="component" value="Unassembled WGS sequence"/>
</dbReference>
<dbReference type="InterPro" id="IPR027417">
    <property type="entry name" value="P-loop_NTPase"/>
</dbReference>
<keyword evidence="2" id="KW-0547">Nucleotide-binding</keyword>
<evidence type="ECO:0000259" key="4">
    <source>
        <dbReference type="PROSITE" id="PS50893"/>
    </source>
</evidence>
<dbReference type="InterPro" id="IPR003439">
    <property type="entry name" value="ABC_transporter-like_ATP-bd"/>
</dbReference>
<name>A0A085UF46_9STAP</name>
<dbReference type="GO" id="GO:0005524">
    <property type="term" value="F:ATP binding"/>
    <property type="evidence" value="ECO:0007669"/>
    <property type="project" value="UniProtKB-KW"/>
</dbReference>
<sequence length="215" mass="24298">MLDLNNVSYHVDDQRILNQINLNVKQGEAIAVVGASGSGKSTLLRVIADLISPTEGDILFQGHSYQDYEPEILRQRVSYLPQRLELFGETIYDNLAFPSLARQETFDKARAKALLEAVGLKKYKLNARVQHMSGGEQQRVTIARQLMYRPELLLLDEATSALDDKNSQSIEKLIFEMVEAGTAVLWITHNTAQSHRHFQRIITIHNGELVKEEAI</sequence>
<dbReference type="InterPro" id="IPR017871">
    <property type="entry name" value="ABC_transporter-like_CS"/>
</dbReference>
<dbReference type="SMART" id="SM00382">
    <property type="entry name" value="AAA"/>
    <property type="match status" value="1"/>
</dbReference>
<keyword evidence="7" id="KW-1185">Reference proteome</keyword>
<keyword evidence="1" id="KW-0813">Transport</keyword>
<dbReference type="RefSeq" id="WP_037565949.1">
    <property type="nucleotide sequence ID" value="NZ_CP009623.1"/>
</dbReference>
<dbReference type="EMBL" id="WMFL01000080">
    <property type="protein sequence ID" value="NJI02955.1"/>
    <property type="molecule type" value="Genomic_DNA"/>
</dbReference>
<dbReference type="Pfam" id="PF00005">
    <property type="entry name" value="ABC_tran"/>
    <property type="match status" value="1"/>
</dbReference>
<organism evidence="5 8">
    <name type="scientific">Staphylococcus agnetis</name>
    <dbReference type="NCBI Taxonomy" id="985762"/>
    <lineage>
        <taxon>Bacteria</taxon>
        <taxon>Bacillati</taxon>
        <taxon>Bacillota</taxon>
        <taxon>Bacilli</taxon>
        <taxon>Bacillales</taxon>
        <taxon>Staphylococcaceae</taxon>
        <taxon>Staphylococcus</taxon>
    </lineage>
</organism>
<dbReference type="GeneID" id="57691123"/>
<dbReference type="SUPFAM" id="SSF52540">
    <property type="entry name" value="P-loop containing nucleoside triphosphate hydrolases"/>
    <property type="match status" value="1"/>
</dbReference>
<dbReference type="Gene3D" id="3.40.50.300">
    <property type="entry name" value="P-loop containing nucleotide triphosphate hydrolases"/>
    <property type="match status" value="1"/>
</dbReference>